<proteinExistence type="predicted"/>
<protein>
    <recommendedName>
        <fullName evidence="1">SET domain-containing protein</fullName>
    </recommendedName>
</protein>
<dbReference type="InterPro" id="IPR046341">
    <property type="entry name" value="SET_dom_sf"/>
</dbReference>
<dbReference type="GO" id="GO:0005634">
    <property type="term" value="C:nucleus"/>
    <property type="evidence" value="ECO:0007669"/>
    <property type="project" value="TreeGrafter"/>
</dbReference>
<sequence length="514" mass="58187">MKRDYLPVDSLLTWTKLNNITVKGVTFKKIQSDGIDKGSAIVATEENSQGEDASSDYLIRVPSDMVLSQQLVENHAKADRHLKEVLEAVGEFGRTARGAILIFLIMQLTHSSKEFLGQPKIGVSHPWAEYIKYMPSSVLLPTLYDHEEVELLQGTSLRLAVEAKKDYLEKEFEHLRQSTENIPWCEERWWGESGELDIDDWKYVDALYRSRLVDLPRSGHAMVPCVDMANHASDDTVKALYEEDAEGNALLQLREGQVLHPGDEVTISYGSEKPAAEMLFSYGFLPEDKEDAGQVFLDLSIPDDDPLRNHKASFCKDPPGVTFSLIPPTEGRTTAWDSPFAWWACINEEDGLKVAMLQNNDGGRELKVTWKDKEVKDSGDLRALLEADPLWDVFYLRAVALILARVNLQFYFLKQMQEVSAQISQSADMQAVFRPGVLSATRKLRDLEEKLLEPCLKELENEQPELAWTGSVLRNAMWRAKLMSLRLYGGSVFQASSNVSDISYCWVDRLWTST</sequence>
<accession>Q0D0H5</accession>
<evidence type="ECO:0000259" key="1">
    <source>
        <dbReference type="PROSITE" id="PS50280"/>
    </source>
</evidence>
<dbReference type="STRING" id="341663.Q0D0H5"/>
<dbReference type="GO" id="GO:0016279">
    <property type="term" value="F:protein-lysine N-methyltransferase activity"/>
    <property type="evidence" value="ECO:0007669"/>
    <property type="project" value="TreeGrafter"/>
</dbReference>
<dbReference type="eggNOG" id="KOG1337">
    <property type="taxonomic scope" value="Eukaryota"/>
</dbReference>
<dbReference type="PROSITE" id="PS50280">
    <property type="entry name" value="SET"/>
    <property type="match status" value="1"/>
</dbReference>
<dbReference type="InterPro" id="IPR001214">
    <property type="entry name" value="SET_dom"/>
</dbReference>
<dbReference type="HOGENOM" id="CLU_044629_0_0_1"/>
<dbReference type="GeneID" id="4355313"/>
<dbReference type="Gene3D" id="3.90.1410.10">
    <property type="entry name" value="set domain protein methyltransferase, domain 1"/>
    <property type="match status" value="1"/>
</dbReference>
<dbReference type="SUPFAM" id="SSF82199">
    <property type="entry name" value="SET domain"/>
    <property type="match status" value="1"/>
</dbReference>
<feature type="domain" description="SET" evidence="1">
    <location>
        <begin position="23"/>
        <end position="270"/>
    </location>
</feature>
<evidence type="ECO:0000313" key="2">
    <source>
        <dbReference type="EMBL" id="EAU39205.1"/>
    </source>
</evidence>
<dbReference type="OMA" id="AWYRSRC"/>
<dbReference type="VEuPathDB" id="FungiDB:ATEG_00559"/>
<dbReference type="RefSeq" id="XP_001210645.1">
    <property type="nucleotide sequence ID" value="XM_001210645.1"/>
</dbReference>
<gene>
    <name evidence="2" type="ORF">ATEG_00559</name>
</gene>
<dbReference type="PANTHER" id="PTHR13271:SF76">
    <property type="entry name" value="SET DOMAIN-CONTAINING PROTEIN 8"/>
    <property type="match status" value="1"/>
</dbReference>
<organism evidence="2 3">
    <name type="scientific">Aspergillus terreus (strain NIH 2624 / FGSC A1156)</name>
    <dbReference type="NCBI Taxonomy" id="341663"/>
    <lineage>
        <taxon>Eukaryota</taxon>
        <taxon>Fungi</taxon>
        <taxon>Dikarya</taxon>
        <taxon>Ascomycota</taxon>
        <taxon>Pezizomycotina</taxon>
        <taxon>Eurotiomycetes</taxon>
        <taxon>Eurotiomycetidae</taxon>
        <taxon>Eurotiales</taxon>
        <taxon>Aspergillaceae</taxon>
        <taxon>Aspergillus</taxon>
        <taxon>Aspergillus subgen. Circumdati</taxon>
    </lineage>
</organism>
<evidence type="ECO:0000313" key="3">
    <source>
        <dbReference type="Proteomes" id="UP000007963"/>
    </source>
</evidence>
<reference evidence="3" key="1">
    <citation type="submission" date="2005-09" db="EMBL/GenBank/DDBJ databases">
        <title>Annotation of the Aspergillus terreus NIH2624 genome.</title>
        <authorList>
            <person name="Birren B.W."/>
            <person name="Lander E.S."/>
            <person name="Galagan J.E."/>
            <person name="Nusbaum C."/>
            <person name="Devon K."/>
            <person name="Henn M."/>
            <person name="Ma L.-J."/>
            <person name="Jaffe D.B."/>
            <person name="Butler J."/>
            <person name="Alvarez P."/>
            <person name="Gnerre S."/>
            <person name="Grabherr M."/>
            <person name="Kleber M."/>
            <person name="Mauceli E.W."/>
            <person name="Brockman W."/>
            <person name="Rounsley S."/>
            <person name="Young S.K."/>
            <person name="LaButti K."/>
            <person name="Pushparaj V."/>
            <person name="DeCaprio D."/>
            <person name="Crawford M."/>
            <person name="Koehrsen M."/>
            <person name="Engels R."/>
            <person name="Montgomery P."/>
            <person name="Pearson M."/>
            <person name="Howarth C."/>
            <person name="Larson L."/>
            <person name="Luoma S."/>
            <person name="White J."/>
            <person name="Alvarado L."/>
            <person name="Kodira C.D."/>
            <person name="Zeng Q."/>
            <person name="Oleary S."/>
            <person name="Yandava C."/>
            <person name="Denning D.W."/>
            <person name="Nierman W.C."/>
            <person name="Milne T."/>
            <person name="Madden K."/>
        </authorList>
    </citation>
    <scope>NUCLEOTIDE SEQUENCE [LARGE SCALE GENOMIC DNA]</scope>
    <source>
        <strain evidence="3">NIH 2624 / FGSC A1156</strain>
    </source>
</reference>
<dbReference type="EMBL" id="CH476594">
    <property type="protein sequence ID" value="EAU39205.1"/>
    <property type="molecule type" value="Genomic_DNA"/>
</dbReference>
<dbReference type="AlphaFoldDB" id="Q0D0H5"/>
<dbReference type="Proteomes" id="UP000007963">
    <property type="component" value="Unassembled WGS sequence"/>
</dbReference>
<dbReference type="PANTHER" id="PTHR13271">
    <property type="entry name" value="UNCHARACTERIZED PUTATIVE METHYLTRANSFERASE"/>
    <property type="match status" value="1"/>
</dbReference>
<name>Q0D0H5_ASPTN</name>
<dbReference type="InterPro" id="IPR050600">
    <property type="entry name" value="SETD3_SETD6_MTase"/>
</dbReference>
<dbReference type="FunFam" id="3.90.1410.10:FF:000014">
    <property type="entry name" value="SET domain-containing protein"/>
    <property type="match status" value="1"/>
</dbReference>
<dbReference type="CDD" id="cd10527">
    <property type="entry name" value="SET_LSMT"/>
    <property type="match status" value="1"/>
</dbReference>
<dbReference type="OrthoDB" id="441812at2759"/>